<dbReference type="Proteomes" id="UP000761423">
    <property type="component" value="Unassembled WGS sequence"/>
</dbReference>
<dbReference type="EMBL" id="JAAJBV010000002">
    <property type="protein sequence ID" value="NHM03791.1"/>
    <property type="molecule type" value="Genomic_DNA"/>
</dbReference>
<reference evidence="2 3" key="1">
    <citation type="submission" date="2020-02" db="EMBL/GenBank/DDBJ databases">
        <authorList>
            <person name="Chen W.-M."/>
        </authorList>
    </citation>
    <scope>NUCLEOTIDE SEQUENCE [LARGE SCALE GENOMIC DNA]</scope>
    <source>
        <strain evidence="2 3">TWA-26</strain>
    </source>
</reference>
<keyword evidence="1" id="KW-0472">Membrane</keyword>
<keyword evidence="1" id="KW-0812">Transmembrane</keyword>
<gene>
    <name evidence="2" type="ORF">G4L40_03630</name>
</gene>
<name>A0ABX0IB25_9FLAO</name>
<feature type="transmembrane region" description="Helical" evidence="1">
    <location>
        <begin position="54"/>
        <end position="74"/>
    </location>
</feature>
<feature type="transmembrane region" description="Helical" evidence="1">
    <location>
        <begin position="28"/>
        <end position="48"/>
    </location>
</feature>
<protein>
    <submittedName>
        <fullName evidence="2">Uncharacterized protein</fullName>
    </submittedName>
</protein>
<organism evidence="2 3">
    <name type="scientific">Flavobacterium celericrescens</name>
    <dbReference type="NCBI Taxonomy" id="2709780"/>
    <lineage>
        <taxon>Bacteria</taxon>
        <taxon>Pseudomonadati</taxon>
        <taxon>Bacteroidota</taxon>
        <taxon>Flavobacteriia</taxon>
        <taxon>Flavobacteriales</taxon>
        <taxon>Flavobacteriaceae</taxon>
        <taxon>Flavobacterium</taxon>
    </lineage>
</organism>
<proteinExistence type="predicted"/>
<evidence type="ECO:0000313" key="3">
    <source>
        <dbReference type="Proteomes" id="UP000761423"/>
    </source>
</evidence>
<evidence type="ECO:0000313" key="2">
    <source>
        <dbReference type="EMBL" id="NHM03791.1"/>
    </source>
</evidence>
<keyword evidence="1" id="KW-1133">Transmembrane helix</keyword>
<accession>A0ABX0IB25</accession>
<dbReference type="RefSeq" id="WP_166235802.1">
    <property type="nucleotide sequence ID" value="NZ_JAAJBV010000002.1"/>
</dbReference>
<keyword evidence="3" id="KW-1185">Reference proteome</keyword>
<comment type="caution">
    <text evidence="2">The sequence shown here is derived from an EMBL/GenBank/DDBJ whole genome shotgun (WGS) entry which is preliminary data.</text>
</comment>
<sequence>MSRVIKNIEEKGSSTESSKFDQFFGQHFKSLVVGILILILIAAFTIIYCVKTTVSGEVVTLFSSAIMGLIGYFAGSKNN</sequence>
<evidence type="ECO:0000256" key="1">
    <source>
        <dbReference type="SAM" id="Phobius"/>
    </source>
</evidence>